<dbReference type="SUPFAM" id="SSF63817">
    <property type="entry name" value="Sortase"/>
    <property type="match status" value="1"/>
</dbReference>
<evidence type="ECO:0000313" key="3">
    <source>
        <dbReference type="EMBL" id="CEJ74933.1"/>
    </source>
</evidence>
<dbReference type="CDD" id="cd05826">
    <property type="entry name" value="Sortase_B"/>
    <property type="match status" value="1"/>
</dbReference>
<keyword evidence="2" id="KW-0175">Coiled coil</keyword>
<dbReference type="InterPro" id="IPR005754">
    <property type="entry name" value="Sortase"/>
</dbReference>
<evidence type="ECO:0000256" key="2">
    <source>
        <dbReference type="SAM" id="Coils"/>
    </source>
</evidence>
<proteinExistence type="predicted"/>
<dbReference type="InterPro" id="IPR009835">
    <property type="entry name" value="SrtB"/>
</dbReference>
<dbReference type="RefSeq" id="WP_021121293.1">
    <property type="nucleotide sequence ID" value="NZ_CDNJ01000014.1"/>
</dbReference>
<name>A0ABM9RS89_PARSO</name>
<dbReference type="Pfam" id="PF04203">
    <property type="entry name" value="Sortase"/>
    <property type="match status" value="1"/>
</dbReference>
<evidence type="ECO:0000256" key="1">
    <source>
        <dbReference type="ARBA" id="ARBA00022801"/>
    </source>
</evidence>
<dbReference type="GeneID" id="97538645"/>
<dbReference type="NCBIfam" id="TIGR03064">
    <property type="entry name" value="sortase_srtB"/>
    <property type="match status" value="1"/>
</dbReference>
<gene>
    <name evidence="3" type="ORF">ATCC9714_28211</name>
</gene>
<feature type="coiled-coil region" evidence="2">
    <location>
        <begin position="31"/>
        <end position="58"/>
    </location>
</feature>
<dbReference type="InterPro" id="IPR023365">
    <property type="entry name" value="Sortase_dom-sf"/>
</dbReference>
<keyword evidence="1" id="KW-0378">Hydrolase</keyword>
<dbReference type="EMBL" id="LN679998">
    <property type="protein sequence ID" value="CEJ74933.1"/>
    <property type="molecule type" value="Genomic_DNA"/>
</dbReference>
<reference evidence="3 4" key="1">
    <citation type="submission" date="2014-11" db="EMBL/GenBank/DDBJ databases">
        <authorList>
            <person name="Aslett M.A."/>
            <person name="De Silva N."/>
        </authorList>
    </citation>
    <scope>NUCLEOTIDE SEQUENCE [LARGE SCALE GENOMIC DNA]</scope>
    <source>
        <strain evidence="3 4">ATCC9714</strain>
    </source>
</reference>
<dbReference type="Gene3D" id="2.40.260.10">
    <property type="entry name" value="Sortase"/>
    <property type="match status" value="1"/>
</dbReference>
<sequence length="242" mass="28903">MKKIFKVFINLILVLILIYSSFSIYTKFSSYKKASETYDKVKSEYENYKLESKDNNNQLITSKSLSELNSNFKFWIKVDKTNIDYPVVQTTNNDHYLKYDFYNKPSDSGCIFMDYRDNAKSKNIILYGHNMRNKTMFNNLLKFKDKDFFDKNNKIRVFKDNKEYIYEVFSVYTTDSKYDYLITNFNNLNEFKNYINNIKNKSLFKSNIKVNSNDKIITLSTCSYEFDDARTVVHAKLLNNKK</sequence>
<evidence type="ECO:0000313" key="4">
    <source>
        <dbReference type="Proteomes" id="UP000032811"/>
    </source>
</evidence>
<organism evidence="3 4">
    <name type="scientific">Paraclostridium sordellii</name>
    <name type="common">Clostridium sordellii</name>
    <dbReference type="NCBI Taxonomy" id="1505"/>
    <lineage>
        <taxon>Bacteria</taxon>
        <taxon>Bacillati</taxon>
        <taxon>Bacillota</taxon>
        <taxon>Clostridia</taxon>
        <taxon>Peptostreptococcales</taxon>
        <taxon>Peptostreptococcaceae</taxon>
        <taxon>Paraclostridium</taxon>
    </lineage>
</organism>
<keyword evidence="4" id="KW-1185">Reference proteome</keyword>
<accession>A0ABM9RS89</accession>
<protein>
    <submittedName>
        <fullName evidence="3">Sortase, SrtB family</fullName>
    </submittedName>
</protein>
<dbReference type="Proteomes" id="UP000032811">
    <property type="component" value="Chromosome 1"/>
</dbReference>